<feature type="DNA-binding region" description="H-T-H motif" evidence="2">
    <location>
        <begin position="46"/>
        <end position="65"/>
    </location>
</feature>
<protein>
    <submittedName>
        <fullName evidence="4">Transcriptional regulator, TetR family</fullName>
    </submittedName>
</protein>
<dbReference type="SUPFAM" id="SSF48498">
    <property type="entry name" value="Tetracyclin repressor-like, C-terminal domain"/>
    <property type="match status" value="1"/>
</dbReference>
<dbReference type="Pfam" id="PF00440">
    <property type="entry name" value="TetR_N"/>
    <property type="match status" value="1"/>
</dbReference>
<dbReference type="Proteomes" id="UP000008978">
    <property type="component" value="Chromosome"/>
</dbReference>
<dbReference type="InterPro" id="IPR001647">
    <property type="entry name" value="HTH_TetR"/>
</dbReference>
<dbReference type="HOGENOM" id="CLU_069356_15_3_6"/>
<keyword evidence="1 2" id="KW-0238">DNA-binding</keyword>
<dbReference type="GO" id="GO:0003700">
    <property type="term" value="F:DNA-binding transcription factor activity"/>
    <property type="evidence" value="ECO:0007669"/>
    <property type="project" value="TreeGrafter"/>
</dbReference>
<evidence type="ECO:0000259" key="3">
    <source>
        <dbReference type="PROSITE" id="PS50977"/>
    </source>
</evidence>
<feature type="domain" description="HTH tetR-type" evidence="3">
    <location>
        <begin position="23"/>
        <end position="83"/>
    </location>
</feature>
<dbReference type="KEGG" id="seb:STM474_1588"/>
<dbReference type="InterPro" id="IPR036271">
    <property type="entry name" value="Tet_transcr_reg_TetR-rel_C_sf"/>
</dbReference>
<dbReference type="GO" id="GO:0000976">
    <property type="term" value="F:transcription cis-regulatory region binding"/>
    <property type="evidence" value="ECO:0007669"/>
    <property type="project" value="TreeGrafter"/>
</dbReference>
<name>E8XJ23_SALT4</name>
<evidence type="ECO:0000313" key="5">
    <source>
        <dbReference type="Proteomes" id="UP000008978"/>
    </source>
</evidence>
<accession>E8XJ23</accession>
<dbReference type="AlphaFoldDB" id="E8XJ23"/>
<evidence type="ECO:0000256" key="1">
    <source>
        <dbReference type="ARBA" id="ARBA00023125"/>
    </source>
</evidence>
<dbReference type="SUPFAM" id="SSF46689">
    <property type="entry name" value="Homeodomain-like"/>
    <property type="match status" value="1"/>
</dbReference>
<dbReference type="PANTHER" id="PTHR30055">
    <property type="entry name" value="HTH-TYPE TRANSCRIPTIONAL REGULATOR RUTR"/>
    <property type="match status" value="1"/>
</dbReference>
<evidence type="ECO:0000256" key="2">
    <source>
        <dbReference type="PROSITE-ProRule" id="PRU00335"/>
    </source>
</evidence>
<dbReference type="InterPro" id="IPR050109">
    <property type="entry name" value="HTH-type_TetR-like_transc_reg"/>
</dbReference>
<organism evidence="4 5">
    <name type="scientific">Salmonella typhimurium (strain 4/74)</name>
    <dbReference type="NCBI Taxonomy" id="909946"/>
    <lineage>
        <taxon>Bacteria</taxon>
        <taxon>Pseudomonadati</taxon>
        <taxon>Pseudomonadota</taxon>
        <taxon>Gammaproteobacteria</taxon>
        <taxon>Enterobacterales</taxon>
        <taxon>Enterobacteriaceae</taxon>
        <taxon>Salmonella</taxon>
    </lineage>
</organism>
<dbReference type="EMBL" id="CP002487">
    <property type="protein sequence ID" value="ADX17275.1"/>
    <property type="molecule type" value="Genomic_DNA"/>
</dbReference>
<reference evidence="4 5" key="1">
    <citation type="journal article" date="2011" name="J. Bacteriol.">
        <title>Genome sequences of Salmonella enterica serovar typhimurium, Choleraesuis, Dublin, and Gallinarum strains of well- defined virulence in food-producing animals.</title>
        <authorList>
            <person name="Richardson E.J."/>
            <person name="Limaye B."/>
            <person name="Inamdar H."/>
            <person name="Datta A."/>
            <person name="Manjari K.S."/>
            <person name="Pullinger G.D."/>
            <person name="Thomson N.R."/>
            <person name="Joshi R.R."/>
            <person name="Watson M."/>
            <person name="Stevens M.P."/>
        </authorList>
    </citation>
    <scope>NUCLEOTIDE SEQUENCE [LARGE SCALE GENOMIC DNA]</scope>
    <source>
        <strain evidence="5">4/74</strain>
    </source>
</reference>
<dbReference type="InterPro" id="IPR009057">
    <property type="entry name" value="Homeodomain-like_sf"/>
</dbReference>
<dbReference type="PANTHER" id="PTHR30055:SF223">
    <property type="entry name" value="HTH-TYPE TRANSCRIPTIONAL REGULATOR UIDR"/>
    <property type="match status" value="1"/>
</dbReference>
<dbReference type="PATRIC" id="fig|909946.3.peg.1626"/>
<evidence type="ECO:0000313" key="4">
    <source>
        <dbReference type="EMBL" id="ADX17275.1"/>
    </source>
</evidence>
<dbReference type="Gene3D" id="1.10.357.10">
    <property type="entry name" value="Tetracycline Repressor, domain 2"/>
    <property type="match status" value="1"/>
</dbReference>
<gene>
    <name evidence="4" type="ordered locus">STM474_1588</name>
</gene>
<dbReference type="NCBIfam" id="NF011572">
    <property type="entry name" value="PRK14996.1"/>
    <property type="match status" value="1"/>
</dbReference>
<dbReference type="PROSITE" id="PS50977">
    <property type="entry name" value="HTH_TETR_2"/>
    <property type="match status" value="1"/>
</dbReference>
<proteinExistence type="predicted"/>
<sequence>MSSFLLHCAHWLMWGNMSYLNRDERREVILQAAMRVALAEGFAAMTVRRIASEADVAAGQVHHHFSSAGELKALAFVHLIRTLLDAGQVPPPATWRARLHAMLGSEDGGFEPYIKLWREAQILADRDPHIRDAYLLTMQMWHEETVTIIEQGKQAGEFTFTANATDIAWRLIALVCGLDGMYVLGIPEMADPAFKFHLDRMITLELFA</sequence>